<sequence length="304" mass="33357">MLAVLIMARGEPLDRAAILAAMPTGFRPPTAAQIGAVISHLRHKVGRARILTGAGGWWLRDPAETHHDGPDLLRYGDLCLDVTRRYARLEASGRTIRLGHQESVVLRVLLEARGLPRSGRDIWSSLPPEHRPRTVRGVGVVVACLRRRLGRHAITTGGGGWRLAGPPSVRPDHTTWGGLRLDNMAREVWTDGQAKPVRLSSREAAVLGMLLEARGEPRRATHLWAGLPVERRPKSANAVSTVISRLRAKLGPDQVVTSGDGWFLADRRGLTALAPAYPRRARVRCADDRVIRTDPSGWYHGCPV</sequence>
<evidence type="ECO:0000313" key="4">
    <source>
        <dbReference type="EMBL" id="NJP31951.1"/>
    </source>
</evidence>
<keyword evidence="5" id="KW-1185">Reference proteome</keyword>
<dbReference type="PROSITE" id="PS51755">
    <property type="entry name" value="OMPR_PHOB"/>
    <property type="match status" value="1"/>
</dbReference>
<dbReference type="EMBL" id="JAATEO010000006">
    <property type="protein sequence ID" value="NJP31951.1"/>
    <property type="molecule type" value="Genomic_DNA"/>
</dbReference>
<reference evidence="4 5" key="1">
    <citation type="submission" date="2020-03" db="EMBL/GenBank/DDBJ databases">
        <title>WGS of actinomycetes isolated from Thailand.</title>
        <authorList>
            <person name="Thawai C."/>
        </authorList>
    </citation>
    <scope>NUCLEOTIDE SEQUENCE [LARGE SCALE GENOMIC DNA]</scope>
    <source>
        <strain evidence="4 5">HSS6-12</strain>
    </source>
</reference>
<dbReference type="SMART" id="SM00862">
    <property type="entry name" value="Trans_reg_C"/>
    <property type="match status" value="2"/>
</dbReference>
<dbReference type="Gene3D" id="1.10.10.10">
    <property type="entry name" value="Winged helix-like DNA-binding domain superfamily/Winged helix DNA-binding domain"/>
    <property type="match status" value="2"/>
</dbReference>
<comment type="caution">
    <text evidence="4">The sequence shown here is derived from an EMBL/GenBank/DDBJ whole genome shotgun (WGS) entry which is preliminary data.</text>
</comment>
<evidence type="ECO:0000259" key="3">
    <source>
        <dbReference type="PROSITE" id="PS51755"/>
    </source>
</evidence>
<feature type="domain" description="OmpR/PhoB-type" evidence="3">
    <location>
        <begin position="171"/>
        <end position="275"/>
    </location>
</feature>
<dbReference type="InterPro" id="IPR016032">
    <property type="entry name" value="Sig_transdc_resp-reg_C-effctor"/>
</dbReference>
<evidence type="ECO:0000256" key="1">
    <source>
        <dbReference type="ARBA" id="ARBA00023125"/>
    </source>
</evidence>
<protein>
    <recommendedName>
        <fullName evidence="3">OmpR/PhoB-type domain-containing protein</fullName>
    </recommendedName>
</protein>
<dbReference type="InterPro" id="IPR001867">
    <property type="entry name" value="OmpR/PhoB-type_DNA-bd"/>
</dbReference>
<gene>
    <name evidence="4" type="ORF">HCJ94_08130</name>
</gene>
<organism evidence="4 5">
    <name type="scientific">Micromonospora thermarum</name>
    <dbReference type="NCBI Taxonomy" id="2720024"/>
    <lineage>
        <taxon>Bacteria</taxon>
        <taxon>Bacillati</taxon>
        <taxon>Actinomycetota</taxon>
        <taxon>Actinomycetes</taxon>
        <taxon>Micromonosporales</taxon>
        <taxon>Micromonosporaceae</taxon>
        <taxon>Micromonospora</taxon>
    </lineage>
</organism>
<dbReference type="RefSeq" id="WP_168000344.1">
    <property type="nucleotide sequence ID" value="NZ_JAATEO010000006.1"/>
</dbReference>
<dbReference type="Proteomes" id="UP000783871">
    <property type="component" value="Unassembled WGS sequence"/>
</dbReference>
<evidence type="ECO:0000256" key="2">
    <source>
        <dbReference type="PROSITE-ProRule" id="PRU01091"/>
    </source>
</evidence>
<keyword evidence="1 2" id="KW-0238">DNA-binding</keyword>
<feature type="DNA-binding region" description="OmpR/PhoB-type" evidence="2">
    <location>
        <begin position="171"/>
        <end position="275"/>
    </location>
</feature>
<name>A0ABX0Z6T1_9ACTN</name>
<accession>A0ABX0Z6T1</accession>
<dbReference type="Pfam" id="PF00486">
    <property type="entry name" value="Trans_reg_C"/>
    <property type="match status" value="1"/>
</dbReference>
<dbReference type="SUPFAM" id="SSF46894">
    <property type="entry name" value="C-terminal effector domain of the bipartite response regulators"/>
    <property type="match status" value="2"/>
</dbReference>
<dbReference type="InterPro" id="IPR036388">
    <property type="entry name" value="WH-like_DNA-bd_sf"/>
</dbReference>
<proteinExistence type="predicted"/>
<evidence type="ECO:0000313" key="5">
    <source>
        <dbReference type="Proteomes" id="UP000783871"/>
    </source>
</evidence>